<protein>
    <submittedName>
        <fullName evidence="4">Signal peptide peptidase-like 2C</fullName>
    </submittedName>
</protein>
<dbReference type="PANTHER" id="PTHR12174">
    <property type="entry name" value="SIGNAL PEPTIDE PEPTIDASE"/>
    <property type="match status" value="1"/>
</dbReference>
<evidence type="ECO:0000256" key="1">
    <source>
        <dbReference type="SAM" id="Phobius"/>
    </source>
</evidence>
<dbReference type="GO" id="GO:0098554">
    <property type="term" value="C:cytoplasmic side of endoplasmic reticulum membrane"/>
    <property type="evidence" value="ECO:0007669"/>
    <property type="project" value="TreeGrafter"/>
</dbReference>
<reference evidence="4" key="1">
    <citation type="submission" date="2025-08" db="UniProtKB">
        <authorList>
            <consortium name="RefSeq"/>
        </authorList>
    </citation>
    <scope>IDENTIFICATION</scope>
</reference>
<keyword evidence="1" id="KW-1133">Transmembrane helix</keyword>
<dbReference type="GeneID" id="110595258"/>
<dbReference type="PANTHER" id="PTHR12174:SF38">
    <property type="entry name" value="SIGNAL PEPTIDE PEPTIDASE-LIKE 2C"/>
    <property type="match status" value="1"/>
</dbReference>
<feature type="non-terminal residue" evidence="4">
    <location>
        <position position="1"/>
    </location>
</feature>
<feature type="chain" id="PRO_5018247170" evidence="2">
    <location>
        <begin position="22"/>
        <end position="184"/>
    </location>
</feature>
<gene>
    <name evidence="4" type="primary">LOC110595258</name>
</gene>
<dbReference type="Proteomes" id="UP000189704">
    <property type="component" value="Unplaced"/>
</dbReference>
<dbReference type="OrthoDB" id="29661at2759"/>
<keyword evidence="2" id="KW-0732">Signal</keyword>
<feature type="transmembrane region" description="Helical" evidence="1">
    <location>
        <begin position="146"/>
        <end position="170"/>
    </location>
</feature>
<sequence length="184" mass="19491">WPPWLLAGLCTLVALLWVACCHEESWAGLRQDGLGLACFLLVWLTALRDGACFLLALLALDVFFVLVNPLLAKAGKSVMEEGTTGPVESPSRERLPTVLRGPRLGSSALRACEQPFSILSLEGIVVLGFLAASCHRLDVQVHSHGACSTSCTVACAMGLLVTFTAGLLMMGQPALLYPVSSALL</sequence>
<keyword evidence="1" id="KW-0472">Membrane</keyword>
<dbReference type="GO" id="GO:0033619">
    <property type="term" value="P:membrane protein proteolysis"/>
    <property type="evidence" value="ECO:0007669"/>
    <property type="project" value="TreeGrafter"/>
</dbReference>
<dbReference type="GO" id="GO:0042500">
    <property type="term" value="F:aspartic endopeptidase activity, intramembrane cleaving"/>
    <property type="evidence" value="ECO:0007669"/>
    <property type="project" value="InterPro"/>
</dbReference>
<dbReference type="InterPro" id="IPR007369">
    <property type="entry name" value="Peptidase_A22B_SPP"/>
</dbReference>
<evidence type="ECO:0000256" key="2">
    <source>
        <dbReference type="SAM" id="SignalP"/>
    </source>
</evidence>
<dbReference type="AlphaFoldDB" id="A0A3Q0DSE1"/>
<name>A0A3Q0DSE1_CARSF</name>
<keyword evidence="1" id="KW-0812">Transmembrane</keyword>
<dbReference type="GO" id="GO:0005765">
    <property type="term" value="C:lysosomal membrane"/>
    <property type="evidence" value="ECO:0007669"/>
    <property type="project" value="TreeGrafter"/>
</dbReference>
<accession>A0A3Q0DSE1</accession>
<dbReference type="GO" id="GO:0030660">
    <property type="term" value="C:Golgi-associated vesicle membrane"/>
    <property type="evidence" value="ECO:0007669"/>
    <property type="project" value="TreeGrafter"/>
</dbReference>
<dbReference type="RefSeq" id="XP_021566036.1">
    <property type="nucleotide sequence ID" value="XM_021710361.1"/>
</dbReference>
<feature type="transmembrane region" description="Helical" evidence="1">
    <location>
        <begin position="54"/>
        <end position="72"/>
    </location>
</feature>
<evidence type="ECO:0000313" key="4">
    <source>
        <dbReference type="RefSeq" id="XP_021566036.1"/>
    </source>
</evidence>
<proteinExistence type="predicted"/>
<feature type="non-terminal residue" evidence="4">
    <location>
        <position position="184"/>
    </location>
</feature>
<evidence type="ECO:0000313" key="3">
    <source>
        <dbReference type="Proteomes" id="UP000189704"/>
    </source>
</evidence>
<dbReference type="KEGG" id="csyr:110595258"/>
<feature type="transmembrane region" description="Helical" evidence="1">
    <location>
        <begin position="116"/>
        <end position="134"/>
    </location>
</feature>
<dbReference type="Pfam" id="PF04258">
    <property type="entry name" value="Peptidase_A22B"/>
    <property type="match status" value="1"/>
</dbReference>
<feature type="signal peptide" evidence="2">
    <location>
        <begin position="1"/>
        <end position="21"/>
    </location>
</feature>
<keyword evidence="3" id="KW-1185">Reference proteome</keyword>
<dbReference type="GO" id="GO:0098553">
    <property type="term" value="C:lumenal side of endoplasmic reticulum membrane"/>
    <property type="evidence" value="ECO:0007669"/>
    <property type="project" value="TreeGrafter"/>
</dbReference>
<organism evidence="3 4">
    <name type="scientific">Carlito syrichta</name>
    <name type="common">Philippine tarsier</name>
    <name type="synonym">Tarsius syrichta</name>
    <dbReference type="NCBI Taxonomy" id="1868482"/>
    <lineage>
        <taxon>Eukaryota</taxon>
        <taxon>Metazoa</taxon>
        <taxon>Chordata</taxon>
        <taxon>Craniata</taxon>
        <taxon>Vertebrata</taxon>
        <taxon>Euteleostomi</taxon>
        <taxon>Mammalia</taxon>
        <taxon>Eutheria</taxon>
        <taxon>Euarchontoglires</taxon>
        <taxon>Primates</taxon>
        <taxon>Haplorrhini</taxon>
        <taxon>Tarsiiformes</taxon>
        <taxon>Tarsiidae</taxon>
        <taxon>Carlito</taxon>
    </lineage>
</organism>